<reference evidence="2" key="1">
    <citation type="submission" date="2020-11" db="EMBL/GenBank/DDBJ databases">
        <title>Adaptations for nitrogen fixation in a non-lichenized fungal sporocarp promotes dispersal by wood-feeding termites.</title>
        <authorList>
            <consortium name="DOE Joint Genome Institute"/>
            <person name="Koch R.A."/>
            <person name="Yoon G."/>
            <person name="Arayal U."/>
            <person name="Lail K."/>
            <person name="Amirebrahimi M."/>
            <person name="Labutti K."/>
            <person name="Lipzen A."/>
            <person name="Riley R."/>
            <person name="Barry K."/>
            <person name="Henrissat B."/>
            <person name="Grigoriev I.V."/>
            <person name="Herr J.R."/>
            <person name="Aime M.C."/>
        </authorList>
    </citation>
    <scope>NUCLEOTIDE SEQUENCE</scope>
    <source>
        <strain evidence="2">MCA 3950</strain>
    </source>
</reference>
<proteinExistence type="predicted"/>
<sequence>MSSVDIFDRHSFVTAYRPGHQRADHSSQCSLRLLHIDNSDMNTQFRSILASTPELVQLEFCFTKWSPSMAQGLTTFILQDLPYITDHWDARFDQEDHLRIYV</sequence>
<dbReference type="EMBL" id="MU250630">
    <property type="protein sequence ID" value="KAG7439105.1"/>
    <property type="molecule type" value="Genomic_DNA"/>
</dbReference>
<protein>
    <submittedName>
        <fullName evidence="2">Uncharacterized protein</fullName>
    </submittedName>
</protein>
<evidence type="ECO:0000313" key="2">
    <source>
        <dbReference type="EMBL" id="KAG7439105.1"/>
    </source>
</evidence>
<dbReference type="RefSeq" id="XP_043032604.1">
    <property type="nucleotide sequence ID" value="XM_043178206.1"/>
</dbReference>
<evidence type="ECO:0000313" key="3">
    <source>
        <dbReference type="Proteomes" id="UP000812287"/>
    </source>
</evidence>
<gene>
    <name evidence="1" type="ORF">BT62DRAFT_1014379</name>
    <name evidence="2" type="ORF">BT62DRAFT_1014385</name>
</gene>
<dbReference type="AlphaFoldDB" id="A0A9P7VEK5"/>
<evidence type="ECO:0000313" key="1">
    <source>
        <dbReference type="EMBL" id="KAG7439100.1"/>
    </source>
</evidence>
<organism evidence="2 3">
    <name type="scientific">Guyanagaster necrorhizus</name>
    <dbReference type="NCBI Taxonomy" id="856835"/>
    <lineage>
        <taxon>Eukaryota</taxon>
        <taxon>Fungi</taxon>
        <taxon>Dikarya</taxon>
        <taxon>Basidiomycota</taxon>
        <taxon>Agaricomycotina</taxon>
        <taxon>Agaricomycetes</taxon>
        <taxon>Agaricomycetidae</taxon>
        <taxon>Agaricales</taxon>
        <taxon>Marasmiineae</taxon>
        <taxon>Physalacriaceae</taxon>
        <taxon>Guyanagaster</taxon>
    </lineage>
</organism>
<accession>A0A9P7VEK5</accession>
<comment type="caution">
    <text evidence="2">The sequence shown here is derived from an EMBL/GenBank/DDBJ whole genome shotgun (WGS) entry which is preliminary data.</text>
</comment>
<name>A0A9P7VEK5_9AGAR</name>
<dbReference type="GeneID" id="66100493"/>
<dbReference type="Proteomes" id="UP000812287">
    <property type="component" value="Unassembled WGS sequence"/>
</dbReference>
<dbReference type="EMBL" id="MU250630">
    <property type="protein sequence ID" value="KAG7439100.1"/>
    <property type="molecule type" value="Genomic_DNA"/>
</dbReference>
<keyword evidence="3" id="KW-1185">Reference proteome</keyword>